<dbReference type="SUPFAM" id="SSF55961">
    <property type="entry name" value="Bet v1-like"/>
    <property type="match status" value="1"/>
</dbReference>
<keyword evidence="2" id="KW-1185">Reference proteome</keyword>
<protein>
    <submittedName>
        <fullName evidence="1">Polyketide cyclase</fullName>
    </submittedName>
</protein>
<dbReference type="RefSeq" id="WP_135268247.1">
    <property type="nucleotide sequence ID" value="NZ_CP038436.1"/>
</dbReference>
<dbReference type="OrthoDB" id="5402478at2"/>
<dbReference type="Gene3D" id="3.30.530.20">
    <property type="match status" value="1"/>
</dbReference>
<proteinExistence type="predicted"/>
<dbReference type="EMBL" id="CP038436">
    <property type="protein sequence ID" value="QBX56256.1"/>
    <property type="molecule type" value="Genomic_DNA"/>
</dbReference>
<evidence type="ECO:0000313" key="2">
    <source>
        <dbReference type="Proteomes" id="UP000294853"/>
    </source>
</evidence>
<reference evidence="1 2" key="1">
    <citation type="submission" date="2019-03" db="EMBL/GenBank/DDBJ databases">
        <title>Three New Species of Nocardioides, Nocardioides euryhalodurans sp. nov., Nocardioides seonyuensis sp. nov. and Nocardioides eburneoflavus sp. nov. Iolated from Soil.</title>
        <authorList>
            <person name="Roh S.G."/>
            <person name="Lee C."/>
            <person name="Kim M.-K."/>
            <person name="Kim S.B."/>
        </authorList>
    </citation>
    <scope>NUCLEOTIDE SEQUENCE [LARGE SCALE GENOMIC DNA]</scope>
    <source>
        <strain evidence="1 2">MMS17-SY207-3</strain>
    </source>
</reference>
<evidence type="ECO:0000313" key="1">
    <source>
        <dbReference type="EMBL" id="QBX56256.1"/>
    </source>
</evidence>
<gene>
    <name evidence="1" type="ORF">EXE58_12770</name>
</gene>
<accession>A0A4P7IG63</accession>
<dbReference type="InterPro" id="IPR023393">
    <property type="entry name" value="START-like_dom_sf"/>
</dbReference>
<dbReference type="AlphaFoldDB" id="A0A4P7IG63"/>
<dbReference type="KEGG" id="nsn:EXE58_12770"/>
<dbReference type="Proteomes" id="UP000294853">
    <property type="component" value="Chromosome"/>
</dbReference>
<organism evidence="1 2">
    <name type="scientific">Nocardioides seonyuensis</name>
    <dbReference type="NCBI Taxonomy" id="2518371"/>
    <lineage>
        <taxon>Bacteria</taxon>
        <taxon>Bacillati</taxon>
        <taxon>Actinomycetota</taxon>
        <taxon>Actinomycetes</taxon>
        <taxon>Propionibacteriales</taxon>
        <taxon>Nocardioidaceae</taxon>
        <taxon>Nocardioides</taxon>
    </lineage>
</organism>
<sequence>MRTYEFHRHWSTPAPTTRVQEVLVDLEHYPEWWPQVVAVAKIDDDTARVLCRSVLPYTLDLVLHAQRREPTMLVVGISGALEGWAQFDLHERGTTTEVSYAQQVVVAHRGLAVASVLTHPLMRWNHDHMMAGCEQGLRARLTQTG</sequence>
<name>A0A4P7IG63_9ACTN</name>